<dbReference type="EMBL" id="JAVDVX010000003">
    <property type="protein sequence ID" value="MDR7089845.1"/>
    <property type="molecule type" value="Genomic_DNA"/>
</dbReference>
<keyword evidence="4" id="KW-1185">Reference proteome</keyword>
<sequence length="348" mass="38554">MMNQSVTIDVSKAQEQLSASASPLKLWQRRLTILFIAQVLLILGVFAYQENSRVQVDAQPLLGIKSADIDRMVIQDASNKVTLQKNGSHWQLPELHQLPVDKQKLDEILQKLDGTKLTWPVTTTASSHERFEVAGSKFQRRIELFQGDAKKADLWLGSTPGFKKIHLRREGENQVYAVELTAFEFATASNDWLKSDLLAVKDVTSIKASDYELQKNGEAWTFVATTHDANTQKVNATKVTELMNAIGNLQVQEVVAQVPQGETTKLSAKSAAGEFNFEFTKAGGGYFVKRSDRDLYFKLSQTEFERIANVNKGALLASESTSSNTAADPVSNLVNQSMQGILNGEKSN</sequence>
<dbReference type="InterPro" id="IPR025641">
    <property type="entry name" value="DUF4340"/>
</dbReference>
<comment type="caution">
    <text evidence="3">The sequence shown here is derived from an EMBL/GenBank/DDBJ whole genome shotgun (WGS) entry which is preliminary data.</text>
</comment>
<evidence type="ECO:0000313" key="4">
    <source>
        <dbReference type="Proteomes" id="UP001253595"/>
    </source>
</evidence>
<dbReference type="RefSeq" id="WP_310071606.1">
    <property type="nucleotide sequence ID" value="NZ_JAVDVX010000003.1"/>
</dbReference>
<feature type="transmembrane region" description="Helical" evidence="1">
    <location>
        <begin position="31"/>
        <end position="48"/>
    </location>
</feature>
<gene>
    <name evidence="3" type="ORF">J2X05_001867</name>
</gene>
<keyword evidence="1" id="KW-0812">Transmembrane</keyword>
<keyword evidence="1" id="KW-1133">Transmembrane helix</keyword>
<dbReference type="Proteomes" id="UP001253595">
    <property type="component" value="Unassembled WGS sequence"/>
</dbReference>
<reference evidence="3 4" key="1">
    <citation type="submission" date="2023-07" db="EMBL/GenBank/DDBJ databases">
        <title>Sorghum-associated microbial communities from plants grown in Nebraska, USA.</title>
        <authorList>
            <person name="Schachtman D."/>
        </authorList>
    </citation>
    <scope>NUCLEOTIDE SEQUENCE [LARGE SCALE GENOMIC DNA]</scope>
    <source>
        <strain evidence="3 4">BE190</strain>
    </source>
</reference>
<keyword evidence="1" id="KW-0472">Membrane</keyword>
<organism evidence="3 4">
    <name type="scientific">Cellvibrio fibrivorans</name>
    <dbReference type="NCBI Taxonomy" id="126350"/>
    <lineage>
        <taxon>Bacteria</taxon>
        <taxon>Pseudomonadati</taxon>
        <taxon>Pseudomonadota</taxon>
        <taxon>Gammaproteobacteria</taxon>
        <taxon>Cellvibrionales</taxon>
        <taxon>Cellvibrionaceae</taxon>
        <taxon>Cellvibrio</taxon>
    </lineage>
</organism>
<proteinExistence type="predicted"/>
<feature type="domain" description="DUF4340" evidence="2">
    <location>
        <begin position="90"/>
        <end position="266"/>
    </location>
</feature>
<evidence type="ECO:0000259" key="2">
    <source>
        <dbReference type="Pfam" id="PF14238"/>
    </source>
</evidence>
<accession>A0ABU1UXF1</accession>
<evidence type="ECO:0000256" key="1">
    <source>
        <dbReference type="SAM" id="Phobius"/>
    </source>
</evidence>
<dbReference type="Pfam" id="PF14238">
    <property type="entry name" value="DUF4340"/>
    <property type="match status" value="1"/>
</dbReference>
<name>A0ABU1UXF1_9GAMM</name>
<protein>
    <recommendedName>
        <fullName evidence="2">DUF4340 domain-containing protein</fullName>
    </recommendedName>
</protein>
<evidence type="ECO:0000313" key="3">
    <source>
        <dbReference type="EMBL" id="MDR7089845.1"/>
    </source>
</evidence>